<dbReference type="PANTHER" id="PTHR33116:SF84">
    <property type="entry name" value="RNA-DIRECTED DNA POLYMERASE"/>
    <property type="match status" value="1"/>
</dbReference>
<name>A0AAW2XUN4_9LAMI</name>
<dbReference type="PANTHER" id="PTHR33116">
    <property type="entry name" value="REVERSE TRANSCRIPTASE ZINC-BINDING DOMAIN-CONTAINING PROTEIN-RELATED-RELATED"/>
    <property type="match status" value="1"/>
</dbReference>
<dbReference type="EMBL" id="JACGWN010000002">
    <property type="protein sequence ID" value="KAL0457674.1"/>
    <property type="molecule type" value="Genomic_DNA"/>
</dbReference>
<evidence type="ECO:0000259" key="1">
    <source>
        <dbReference type="Pfam" id="PF13966"/>
    </source>
</evidence>
<accession>A0AAW2XUN4</accession>
<reference evidence="2" key="1">
    <citation type="submission" date="2020-06" db="EMBL/GenBank/DDBJ databases">
        <authorList>
            <person name="Li T."/>
            <person name="Hu X."/>
            <person name="Zhang T."/>
            <person name="Song X."/>
            <person name="Zhang H."/>
            <person name="Dai N."/>
            <person name="Sheng W."/>
            <person name="Hou X."/>
            <person name="Wei L."/>
        </authorList>
    </citation>
    <scope>NUCLEOTIDE SEQUENCE</scope>
    <source>
        <strain evidence="2">KEN1</strain>
        <tissue evidence="2">Leaf</tissue>
    </source>
</reference>
<gene>
    <name evidence="2" type="ORF">Slati_0394600</name>
</gene>
<proteinExistence type="predicted"/>
<reference evidence="2" key="2">
    <citation type="journal article" date="2024" name="Plant">
        <title>Genomic evolution and insights into agronomic trait innovations of Sesamum species.</title>
        <authorList>
            <person name="Miao H."/>
            <person name="Wang L."/>
            <person name="Qu L."/>
            <person name="Liu H."/>
            <person name="Sun Y."/>
            <person name="Le M."/>
            <person name="Wang Q."/>
            <person name="Wei S."/>
            <person name="Zheng Y."/>
            <person name="Lin W."/>
            <person name="Duan Y."/>
            <person name="Cao H."/>
            <person name="Xiong S."/>
            <person name="Wang X."/>
            <person name="Wei L."/>
            <person name="Li C."/>
            <person name="Ma Q."/>
            <person name="Ju M."/>
            <person name="Zhao R."/>
            <person name="Li G."/>
            <person name="Mu C."/>
            <person name="Tian Q."/>
            <person name="Mei H."/>
            <person name="Zhang T."/>
            <person name="Gao T."/>
            <person name="Zhang H."/>
        </authorList>
    </citation>
    <scope>NUCLEOTIDE SEQUENCE</scope>
    <source>
        <strain evidence="2">KEN1</strain>
    </source>
</reference>
<protein>
    <recommendedName>
        <fullName evidence="1">Reverse transcriptase zinc-binding domain-containing protein</fullName>
    </recommendedName>
</protein>
<organism evidence="2">
    <name type="scientific">Sesamum latifolium</name>
    <dbReference type="NCBI Taxonomy" id="2727402"/>
    <lineage>
        <taxon>Eukaryota</taxon>
        <taxon>Viridiplantae</taxon>
        <taxon>Streptophyta</taxon>
        <taxon>Embryophyta</taxon>
        <taxon>Tracheophyta</taxon>
        <taxon>Spermatophyta</taxon>
        <taxon>Magnoliopsida</taxon>
        <taxon>eudicotyledons</taxon>
        <taxon>Gunneridae</taxon>
        <taxon>Pentapetalae</taxon>
        <taxon>asterids</taxon>
        <taxon>lamiids</taxon>
        <taxon>Lamiales</taxon>
        <taxon>Pedaliaceae</taxon>
        <taxon>Sesamum</taxon>
    </lineage>
</organism>
<feature type="domain" description="Reverse transcriptase zinc-binding" evidence="1">
    <location>
        <begin position="76"/>
        <end position="157"/>
    </location>
</feature>
<dbReference type="Pfam" id="PF13966">
    <property type="entry name" value="zf-RVT"/>
    <property type="match status" value="1"/>
</dbReference>
<dbReference type="AlphaFoldDB" id="A0AAW2XUN4"/>
<dbReference type="InterPro" id="IPR026960">
    <property type="entry name" value="RVT-Znf"/>
</dbReference>
<sequence length="262" mass="30743">MVWHDPWHPLGPLIHRFPRGLVTVGIPLEAKLSVTIDVDGWNWPLITDIGHMEITEMLPPLAHTDAVSWHSTSGEFSIIDSYSLFQPPGPKVDWYVLLLGPFRIPRNCFILWLAIPRRLTMMDRSWWSGADRTCILCSRGEIESHDHMFFHCDFSRACLRILKSKVKFQVPIHGWQRTITWVARRWRGRHPWNASSRALFASLVYHIWMEHNRRRFGNESANSEHTARICLDQIRLTLLGAELRLDVNTSVLFRIWKILWHT</sequence>
<comment type="caution">
    <text evidence="2">The sequence shown here is derived from an EMBL/GenBank/DDBJ whole genome shotgun (WGS) entry which is preliminary data.</text>
</comment>
<evidence type="ECO:0000313" key="2">
    <source>
        <dbReference type="EMBL" id="KAL0457674.1"/>
    </source>
</evidence>